<dbReference type="RefSeq" id="WP_162123551.1">
    <property type="nucleotide sequence ID" value="NZ_PDWK01000008.1"/>
</dbReference>
<dbReference type="InterPro" id="IPR005545">
    <property type="entry name" value="YCII"/>
</dbReference>
<organism evidence="3 4">
    <name type="scientific">Pseudoxanthomonas taiwanensis</name>
    <dbReference type="NCBI Taxonomy" id="176598"/>
    <lineage>
        <taxon>Bacteria</taxon>
        <taxon>Pseudomonadati</taxon>
        <taxon>Pseudomonadota</taxon>
        <taxon>Gammaproteobacteria</taxon>
        <taxon>Lysobacterales</taxon>
        <taxon>Lysobacteraceae</taxon>
        <taxon>Pseudoxanthomonas</taxon>
    </lineage>
</organism>
<comment type="caution">
    <text evidence="3">The sequence shown here is derived from an EMBL/GenBank/DDBJ whole genome shotgun (WGS) entry which is preliminary data.</text>
</comment>
<dbReference type="SUPFAM" id="SSF54909">
    <property type="entry name" value="Dimeric alpha+beta barrel"/>
    <property type="match status" value="1"/>
</dbReference>
<dbReference type="PANTHER" id="PTHR35174">
    <property type="entry name" value="BLL7171 PROTEIN-RELATED"/>
    <property type="match status" value="1"/>
</dbReference>
<dbReference type="OrthoDB" id="9807535at2"/>
<evidence type="ECO:0000256" key="1">
    <source>
        <dbReference type="ARBA" id="ARBA00007689"/>
    </source>
</evidence>
<dbReference type="EMBL" id="PDWK01000008">
    <property type="protein sequence ID" value="KAF1690247.1"/>
    <property type="molecule type" value="Genomic_DNA"/>
</dbReference>
<dbReference type="PANTHER" id="PTHR35174:SF4">
    <property type="entry name" value="BLL7163 PROTEIN"/>
    <property type="match status" value="1"/>
</dbReference>
<evidence type="ECO:0000259" key="2">
    <source>
        <dbReference type="Pfam" id="PF03795"/>
    </source>
</evidence>
<feature type="domain" description="YCII-related" evidence="2">
    <location>
        <begin position="1"/>
        <end position="111"/>
    </location>
</feature>
<keyword evidence="4" id="KW-1185">Reference proteome</keyword>
<name>A0A921P2J4_9GAMM</name>
<evidence type="ECO:0000313" key="4">
    <source>
        <dbReference type="Proteomes" id="UP000717981"/>
    </source>
</evidence>
<dbReference type="Pfam" id="PF03795">
    <property type="entry name" value="YCII"/>
    <property type="match status" value="1"/>
</dbReference>
<protein>
    <submittedName>
        <fullName evidence="3">Dehydrogenase</fullName>
    </submittedName>
</protein>
<dbReference type="Gene3D" id="3.30.70.1060">
    <property type="entry name" value="Dimeric alpha+beta barrel"/>
    <property type="match status" value="1"/>
</dbReference>
<comment type="similarity">
    <text evidence="1">Belongs to the YciI family.</text>
</comment>
<accession>A0A921P2J4</accession>
<proteinExistence type="inferred from homology"/>
<gene>
    <name evidence="3" type="ORF">CR938_02795</name>
</gene>
<evidence type="ECO:0000313" key="3">
    <source>
        <dbReference type="EMBL" id="KAF1690247.1"/>
    </source>
</evidence>
<reference evidence="3" key="1">
    <citation type="submission" date="2017-10" db="EMBL/GenBank/DDBJ databases">
        <title>Whole genome sequencing of members of genus Pseudoxanthomonas.</title>
        <authorList>
            <person name="Kumar S."/>
            <person name="Bansal K."/>
            <person name="Kaur A."/>
            <person name="Patil P."/>
            <person name="Sharma S."/>
            <person name="Patil P.B."/>
        </authorList>
    </citation>
    <scope>NUCLEOTIDE SEQUENCE</scope>
    <source>
        <strain evidence="3">DSM 22914</strain>
    </source>
</reference>
<sequence length="129" mass="14162">MRVMVLVKATPSSESGVLPDRQRLAEMGRYNEALVKAGILLAGAGLQPSARGVRVRFSGSARSVSDGPFPHTGELVAGFWLWQVRSLEEAIEWVRRCPNPMPEDSEIEIRPLYEDEDLERALAVEGDGG</sequence>
<dbReference type="InterPro" id="IPR011008">
    <property type="entry name" value="Dimeric_a/b-barrel"/>
</dbReference>
<dbReference type="Proteomes" id="UP000717981">
    <property type="component" value="Unassembled WGS sequence"/>
</dbReference>
<dbReference type="AlphaFoldDB" id="A0A921P2J4"/>